<comment type="similarity">
    <text evidence="2">Belongs to the MSOX/MTOX family.</text>
</comment>
<keyword evidence="8" id="KW-1185">Reference proteome</keyword>
<dbReference type="Gene3D" id="3.30.9.10">
    <property type="entry name" value="D-Amino Acid Oxidase, subunit A, domain 2"/>
    <property type="match status" value="1"/>
</dbReference>
<dbReference type="InterPro" id="IPR036188">
    <property type="entry name" value="FAD/NAD-bd_sf"/>
</dbReference>
<evidence type="ECO:0000313" key="8">
    <source>
        <dbReference type="Proteomes" id="UP000053095"/>
    </source>
</evidence>
<dbReference type="SUPFAM" id="SSF51905">
    <property type="entry name" value="FAD/NAD(P)-binding domain"/>
    <property type="match status" value="1"/>
</dbReference>
<comment type="caution">
    <text evidence="7">The sequence shown here is derived from an EMBL/GenBank/DDBJ whole genome shotgun (WGS) entry which is preliminary data.</text>
</comment>
<gene>
    <name evidence="7" type="ORF">TCE0_034r11772</name>
</gene>
<keyword evidence="4" id="KW-0274">FAD</keyword>
<reference evidence="8" key="1">
    <citation type="journal article" date="2015" name="Genome Announc.">
        <title>Draft genome sequence of Talaromyces cellulolyticus strain Y-94, a source of lignocellulosic biomass-degrading enzymes.</title>
        <authorList>
            <person name="Fujii T."/>
            <person name="Koike H."/>
            <person name="Sawayama S."/>
            <person name="Yano S."/>
            <person name="Inoue H."/>
        </authorList>
    </citation>
    <scope>NUCLEOTIDE SEQUENCE [LARGE SCALE GENOMIC DNA]</scope>
    <source>
        <strain evidence="8">Y-94</strain>
    </source>
</reference>
<accession>A0A6V8HMB6</accession>
<evidence type="ECO:0000256" key="4">
    <source>
        <dbReference type="ARBA" id="ARBA00022827"/>
    </source>
</evidence>
<evidence type="ECO:0000259" key="6">
    <source>
        <dbReference type="Pfam" id="PF01266"/>
    </source>
</evidence>
<dbReference type="GO" id="GO:0008115">
    <property type="term" value="F:sarcosine oxidase activity"/>
    <property type="evidence" value="ECO:0007669"/>
    <property type="project" value="TreeGrafter"/>
</dbReference>
<dbReference type="EMBL" id="DF933830">
    <property type="protein sequence ID" value="GAM39874.1"/>
    <property type="molecule type" value="Genomic_DNA"/>
</dbReference>
<protein>
    <recommendedName>
        <fullName evidence="6">FAD dependent oxidoreductase domain-containing protein</fullName>
    </recommendedName>
</protein>
<dbReference type="InterPro" id="IPR045170">
    <property type="entry name" value="MTOX"/>
</dbReference>
<dbReference type="GO" id="GO:0051698">
    <property type="term" value="F:saccharopine oxidase activity"/>
    <property type="evidence" value="ECO:0007669"/>
    <property type="project" value="TreeGrafter"/>
</dbReference>
<evidence type="ECO:0000256" key="5">
    <source>
        <dbReference type="ARBA" id="ARBA00023002"/>
    </source>
</evidence>
<dbReference type="Pfam" id="PF01266">
    <property type="entry name" value="DAO"/>
    <property type="match status" value="1"/>
</dbReference>
<comment type="cofactor">
    <cofactor evidence="1">
        <name>FAD</name>
        <dbReference type="ChEBI" id="CHEBI:57692"/>
    </cofactor>
</comment>
<feature type="domain" description="FAD dependent oxidoreductase" evidence="6">
    <location>
        <begin position="10"/>
        <end position="381"/>
    </location>
</feature>
<evidence type="ECO:0000256" key="3">
    <source>
        <dbReference type="ARBA" id="ARBA00022630"/>
    </source>
</evidence>
<evidence type="ECO:0000256" key="2">
    <source>
        <dbReference type="ARBA" id="ARBA00010989"/>
    </source>
</evidence>
<dbReference type="Proteomes" id="UP000053095">
    <property type="component" value="Unassembled WGS sequence"/>
</dbReference>
<sequence length="601" mass="67798">MSQLTRTSTILIIGGGTWGCSTALELARRGYRNITVLDSHPIPSAIAAGNDVNKIVEEGSPSSTDSDEEYVWNRMHQLATKAWRTDSVYQPFYHPTGFIMAASQDSARHEIDSYIKSCKDKIRVLSTPAEFRSTMPGGILTGSFPGWKGFFRETGAGWVFARGALESTYHEAIKLGVRFETVDSKGKVVRLLYDSGDVVGAQTADGVEHRADRTILCAGANSDQLLDFERQLRPTAWTLAHIQMTDEERKLWKDLPVLFNMNSGFFMEPDAQNGELKFVDEHPGYCNFVTDPETGEEKSIPFAKHQIPVQSEAKAREFLRQTVPHIADRPFSFARICWDADTPDRQFLIDRHPKHKSLVVAVGGSGNGFMLMPAVGIAVADVLEGFQRGPMDKRDRLSQTTFAFEHENRTIVHTSYIYLQGERQTLILKQPQHMESNIESIVDALSSRRINTLTELRRMERILLAAVQPQVTDLRESSLVGVLASAWLNYVQNNNLLNELRNLTRNYPFSSELLDEAKTLVTADPEHSHSWNFAWLVLNKIEEKNLIDKHARVLATCPDMWGGSLPQEEMISMLEGKCREDWKMAVGIMLRHWETQPVYPG</sequence>
<dbReference type="GO" id="GO:0050660">
    <property type="term" value="F:flavin adenine dinucleotide binding"/>
    <property type="evidence" value="ECO:0007669"/>
    <property type="project" value="InterPro"/>
</dbReference>
<evidence type="ECO:0000256" key="1">
    <source>
        <dbReference type="ARBA" id="ARBA00001974"/>
    </source>
</evidence>
<dbReference type="InterPro" id="IPR006076">
    <property type="entry name" value="FAD-dep_OxRdtase"/>
</dbReference>
<keyword evidence="5" id="KW-0560">Oxidoreductase</keyword>
<proteinExistence type="inferred from homology"/>
<dbReference type="PANTHER" id="PTHR10961:SF24">
    <property type="entry name" value="HYPOTHETICAL FRUCTOSYL AMINE:OXYGEN OXIDOREDUCTASE (EUROFUNG)"/>
    <property type="match status" value="1"/>
</dbReference>
<keyword evidence="3" id="KW-0285">Flavoprotein</keyword>
<organism evidence="7 8">
    <name type="scientific">Talaromyces pinophilus</name>
    <name type="common">Penicillium pinophilum</name>
    <dbReference type="NCBI Taxonomy" id="128442"/>
    <lineage>
        <taxon>Eukaryota</taxon>
        <taxon>Fungi</taxon>
        <taxon>Dikarya</taxon>
        <taxon>Ascomycota</taxon>
        <taxon>Pezizomycotina</taxon>
        <taxon>Eurotiomycetes</taxon>
        <taxon>Eurotiomycetidae</taxon>
        <taxon>Eurotiales</taxon>
        <taxon>Trichocomaceae</taxon>
        <taxon>Talaromyces</taxon>
        <taxon>Talaromyces sect. Talaromyces</taxon>
    </lineage>
</organism>
<dbReference type="AlphaFoldDB" id="A0A6V8HMB6"/>
<name>A0A6V8HMB6_TALPI</name>
<dbReference type="PANTHER" id="PTHR10961">
    <property type="entry name" value="PEROXISOMAL SARCOSINE OXIDASE"/>
    <property type="match status" value="1"/>
</dbReference>
<dbReference type="Gene3D" id="3.50.50.60">
    <property type="entry name" value="FAD/NAD(P)-binding domain"/>
    <property type="match status" value="1"/>
</dbReference>
<evidence type="ECO:0000313" key="7">
    <source>
        <dbReference type="EMBL" id="GAM39874.1"/>
    </source>
</evidence>